<sequence length="360" mass="42386">MNSKIRYIVFSFLLILISSINSLGLSQNNQDTISIFKAPNLFESDTLIKLSITTDLRTLVRDIGEKNKYHRGRLSYHHGDSIVSMSVQLKTRGNFRKDRSICPFPPIRIKFNKAESSYSLFHGQGKLKMVTHCHNKNERYQQMLIQEYLIYKAYNLFSPESFNVRLAEITYKDSKNQMGPLKKYAFFIEDFEDMAGRNGKIPRYEKKIHQDHTLISKVTKLAIFQYLVGNTDWGVPTLHNIKLIAKTPTSRPVPVPYDFDWASLVNAPYAVPNPKLDIKSIHERLYRGYKRTAKDLEYIFREFRMKKEALYEIYTSCPYLDDKEKERVLNYFDEFYETIDNPKAVKREFIDDARTIKYKK</sequence>
<dbReference type="Proteomes" id="UP000248079">
    <property type="component" value="Unassembled WGS sequence"/>
</dbReference>
<reference evidence="1 2" key="1">
    <citation type="submission" date="2018-05" db="EMBL/GenBank/DDBJ databases">
        <title>Marinifilum breve JC075T sp. nov., a marine bacterium isolated from Yongle Blue Hole in the South China Sea.</title>
        <authorList>
            <person name="Fu T."/>
        </authorList>
    </citation>
    <scope>NUCLEOTIDE SEQUENCE [LARGE SCALE GENOMIC DNA]</scope>
    <source>
        <strain evidence="1 2">JC075</strain>
    </source>
</reference>
<comment type="caution">
    <text evidence="1">The sequence shown here is derived from an EMBL/GenBank/DDBJ whole genome shotgun (WGS) entry which is preliminary data.</text>
</comment>
<evidence type="ECO:0000313" key="1">
    <source>
        <dbReference type="EMBL" id="PXX97857.1"/>
    </source>
</evidence>
<protein>
    <submittedName>
        <fullName evidence="1">Uncharacterized protein</fullName>
    </submittedName>
</protein>
<dbReference type="AlphaFoldDB" id="A0A2V4A7G8"/>
<gene>
    <name evidence="1" type="ORF">DF185_17975</name>
</gene>
<accession>A0A2V4A7G8</accession>
<evidence type="ECO:0000313" key="2">
    <source>
        <dbReference type="Proteomes" id="UP000248079"/>
    </source>
</evidence>
<dbReference type="RefSeq" id="WP_110362211.1">
    <property type="nucleotide sequence ID" value="NZ_QFLI01000009.1"/>
</dbReference>
<organism evidence="1 2">
    <name type="scientific">Marinifilum breve</name>
    <dbReference type="NCBI Taxonomy" id="2184082"/>
    <lineage>
        <taxon>Bacteria</taxon>
        <taxon>Pseudomonadati</taxon>
        <taxon>Bacteroidota</taxon>
        <taxon>Bacteroidia</taxon>
        <taxon>Marinilabiliales</taxon>
        <taxon>Marinifilaceae</taxon>
    </lineage>
</organism>
<proteinExistence type="predicted"/>
<name>A0A2V4A7G8_9BACT</name>
<dbReference type="OrthoDB" id="662693at2"/>
<dbReference type="EMBL" id="QFLI01000009">
    <property type="protein sequence ID" value="PXX97857.1"/>
    <property type="molecule type" value="Genomic_DNA"/>
</dbReference>
<keyword evidence="2" id="KW-1185">Reference proteome</keyword>